<dbReference type="PANTHER" id="PTHR43767">
    <property type="entry name" value="LONG-CHAIN-FATTY-ACID--COA LIGASE"/>
    <property type="match status" value="1"/>
</dbReference>
<dbReference type="InterPro" id="IPR045851">
    <property type="entry name" value="AMP-bd_C_sf"/>
</dbReference>
<dbReference type="Gene3D" id="3.40.50.12780">
    <property type="entry name" value="N-terminal domain of ligase-like"/>
    <property type="match status" value="1"/>
</dbReference>
<organism evidence="3 4">
    <name type="scientific">Polymorphobacter multimanifer</name>
    <dbReference type="NCBI Taxonomy" id="1070431"/>
    <lineage>
        <taxon>Bacteria</taxon>
        <taxon>Pseudomonadati</taxon>
        <taxon>Pseudomonadota</taxon>
        <taxon>Alphaproteobacteria</taxon>
        <taxon>Sphingomonadales</taxon>
        <taxon>Sphingosinicellaceae</taxon>
        <taxon>Polymorphobacter</taxon>
    </lineage>
</organism>
<keyword evidence="4" id="KW-1185">Reference proteome</keyword>
<feature type="domain" description="AMP-dependent synthetase/ligase" evidence="1">
    <location>
        <begin position="16"/>
        <end position="385"/>
    </location>
</feature>
<dbReference type="Pfam" id="PF13193">
    <property type="entry name" value="AMP-binding_C"/>
    <property type="match status" value="1"/>
</dbReference>
<dbReference type="InterPro" id="IPR042099">
    <property type="entry name" value="ANL_N_sf"/>
</dbReference>
<dbReference type="InterPro" id="IPR050237">
    <property type="entry name" value="ATP-dep_AMP-bd_enzyme"/>
</dbReference>
<evidence type="ECO:0000313" key="4">
    <source>
        <dbReference type="Proteomes" id="UP000538147"/>
    </source>
</evidence>
<dbReference type="InterPro" id="IPR000873">
    <property type="entry name" value="AMP-dep_synth/lig_dom"/>
</dbReference>
<protein>
    <submittedName>
        <fullName evidence="3">Fatty-acyl-CoA synthase</fullName>
        <ecNumber evidence="3">6.2.1.-</ecNumber>
    </submittedName>
</protein>
<dbReference type="GO" id="GO:0016877">
    <property type="term" value="F:ligase activity, forming carbon-sulfur bonds"/>
    <property type="evidence" value="ECO:0007669"/>
    <property type="project" value="UniProtKB-ARBA"/>
</dbReference>
<evidence type="ECO:0000259" key="2">
    <source>
        <dbReference type="Pfam" id="PF13193"/>
    </source>
</evidence>
<accession>A0A841L0Q4</accession>
<reference evidence="3 4" key="1">
    <citation type="submission" date="2020-08" db="EMBL/GenBank/DDBJ databases">
        <title>Genomic Encyclopedia of Type Strains, Phase IV (KMG-IV): sequencing the most valuable type-strain genomes for metagenomic binning, comparative biology and taxonomic classification.</title>
        <authorList>
            <person name="Goeker M."/>
        </authorList>
    </citation>
    <scope>NUCLEOTIDE SEQUENCE [LARGE SCALE GENOMIC DNA]</scope>
    <source>
        <strain evidence="3 4">DSM 102189</strain>
    </source>
</reference>
<dbReference type="PROSITE" id="PS00455">
    <property type="entry name" value="AMP_BINDING"/>
    <property type="match status" value="1"/>
</dbReference>
<dbReference type="AlphaFoldDB" id="A0A841L0Q4"/>
<gene>
    <name evidence="3" type="ORF">FHS79_000067</name>
</gene>
<dbReference type="InterPro" id="IPR020845">
    <property type="entry name" value="AMP-binding_CS"/>
</dbReference>
<dbReference type="RefSeq" id="WP_184193610.1">
    <property type="nucleotide sequence ID" value="NZ_BMOX01000087.1"/>
</dbReference>
<dbReference type="Gene3D" id="3.30.300.30">
    <property type="match status" value="1"/>
</dbReference>
<dbReference type="Pfam" id="PF00501">
    <property type="entry name" value="AMP-binding"/>
    <property type="match status" value="1"/>
</dbReference>
<name>A0A841L0Q4_9SPHN</name>
<dbReference type="InterPro" id="IPR025110">
    <property type="entry name" value="AMP-bd_C"/>
</dbReference>
<feature type="domain" description="AMP-binding enzyme C-terminal" evidence="2">
    <location>
        <begin position="439"/>
        <end position="512"/>
    </location>
</feature>
<sequence>MSFSFGAIFAAGSGQVDPARPALIHGDRTIGWGAFHRRTTNLAAHMLAHGAQAGDRLAHLMRNSPAYLETTVAGFRARLVHVNINYRYTAEELFYILDNSESTVLVFDADFAELVESIRPRLTHIKLYVQVGGENPSWAQDYETLVETDLPLPEQAHSGEDMLFIYTGGTTGMPKGVMWDQADLFTLLGGALNDPETGQPAALADHAATMATGLAARRSLILPPLMHGTGYLIGIFTLVTGGTVVTLPGTSLDGAAAARACAEHSCTFATLVGDAFGRPLLAALDAGHGSIASLVGILSSGTMWSPEIKAGLLRHAPNAALVDALSSSEALGMGSSVQTSANAGAATVFTPTDTNSLILDDNLHPVADGEMGRLARAGLLPRGYWKDEAKSAATFPVINGTRYSIPGDFAVKNPDGSFTLMGRGSQCINTAGEKVFPEEVEETLKTHAHVTDALVFGVPDPQWGQAVTAVVEAPEGTDVFELQAHARQHLAGYKVPKRIVVVAKCPRAPNGKADYAGARALVG</sequence>
<evidence type="ECO:0000259" key="1">
    <source>
        <dbReference type="Pfam" id="PF00501"/>
    </source>
</evidence>
<dbReference type="EC" id="6.2.1.-" evidence="3"/>
<dbReference type="Proteomes" id="UP000538147">
    <property type="component" value="Unassembled WGS sequence"/>
</dbReference>
<dbReference type="EMBL" id="JACIIV010000001">
    <property type="protein sequence ID" value="MBB6225916.1"/>
    <property type="molecule type" value="Genomic_DNA"/>
</dbReference>
<comment type="caution">
    <text evidence="3">The sequence shown here is derived from an EMBL/GenBank/DDBJ whole genome shotgun (WGS) entry which is preliminary data.</text>
</comment>
<dbReference type="PANTHER" id="PTHR43767:SF10">
    <property type="entry name" value="SURFACTIN SYNTHASE SUBUNIT 1"/>
    <property type="match status" value="1"/>
</dbReference>
<keyword evidence="3" id="KW-0436">Ligase</keyword>
<dbReference type="SUPFAM" id="SSF56801">
    <property type="entry name" value="Acetyl-CoA synthetase-like"/>
    <property type="match status" value="1"/>
</dbReference>
<evidence type="ECO:0000313" key="3">
    <source>
        <dbReference type="EMBL" id="MBB6225916.1"/>
    </source>
</evidence>
<proteinExistence type="predicted"/>
<dbReference type="NCBIfam" id="NF005863">
    <property type="entry name" value="PRK07798.1"/>
    <property type="match status" value="1"/>
</dbReference>